<dbReference type="GO" id="GO:0051225">
    <property type="term" value="P:spindle assembly"/>
    <property type="evidence" value="ECO:0007669"/>
    <property type="project" value="TreeGrafter"/>
</dbReference>
<dbReference type="PANTHER" id="PTHR19302:SF70">
    <property type="entry name" value="GAMMA-TUBULIN COMPLEX COMPONENT 6"/>
    <property type="match status" value="1"/>
</dbReference>
<dbReference type="EMBL" id="JACGCM010000622">
    <property type="protein sequence ID" value="KAF6169812.1"/>
    <property type="molecule type" value="Genomic_DNA"/>
</dbReference>
<comment type="subcellular location">
    <subcellularLocation>
        <location evidence="4">Cytoplasm</location>
        <location evidence="4">Cytoskeleton</location>
        <location evidence="4">Microtubule organizing center</location>
    </subcellularLocation>
</comment>
<evidence type="ECO:0000256" key="2">
    <source>
        <dbReference type="ARBA" id="ARBA00022701"/>
    </source>
</evidence>
<dbReference type="OrthoDB" id="775571at2759"/>
<dbReference type="InterPro" id="IPR007259">
    <property type="entry name" value="GCP"/>
</dbReference>
<dbReference type="GO" id="GO:0007020">
    <property type="term" value="P:microtubule nucleation"/>
    <property type="evidence" value="ECO:0007669"/>
    <property type="project" value="InterPro"/>
</dbReference>
<keyword evidence="1 4" id="KW-0963">Cytoplasm</keyword>
<evidence type="ECO:0000256" key="3">
    <source>
        <dbReference type="ARBA" id="ARBA00023212"/>
    </source>
</evidence>
<dbReference type="Proteomes" id="UP000541444">
    <property type="component" value="Unassembled WGS sequence"/>
</dbReference>
<accession>A0A7J7NS62</accession>
<keyword evidence="2 4" id="KW-0493">Microtubule</keyword>
<evidence type="ECO:0000313" key="6">
    <source>
        <dbReference type="Proteomes" id="UP000541444"/>
    </source>
</evidence>
<comment type="function">
    <text evidence="4">Component of the gamma-tubulin ring complex (gTuRC) which mediates microtubule nucleation.</text>
</comment>
<keyword evidence="6" id="KW-1185">Reference proteome</keyword>
<dbReference type="GO" id="GO:0031122">
    <property type="term" value="P:cytoplasmic microtubule organization"/>
    <property type="evidence" value="ECO:0007669"/>
    <property type="project" value="TreeGrafter"/>
</dbReference>
<dbReference type="GO" id="GO:0051321">
    <property type="term" value="P:meiotic cell cycle"/>
    <property type="evidence" value="ECO:0007669"/>
    <property type="project" value="TreeGrafter"/>
</dbReference>
<evidence type="ECO:0000313" key="5">
    <source>
        <dbReference type="EMBL" id="KAF6169812.1"/>
    </source>
</evidence>
<dbReference type="GO" id="GO:0000930">
    <property type="term" value="C:gamma-tubulin complex"/>
    <property type="evidence" value="ECO:0007669"/>
    <property type="project" value="TreeGrafter"/>
</dbReference>
<comment type="similarity">
    <text evidence="4">Belongs to the TUBGCP family.</text>
</comment>
<dbReference type="GO" id="GO:0000922">
    <property type="term" value="C:spindle pole"/>
    <property type="evidence" value="ECO:0007669"/>
    <property type="project" value="InterPro"/>
</dbReference>
<protein>
    <recommendedName>
        <fullName evidence="4">Gamma-tubulin complex component</fullName>
    </recommendedName>
</protein>
<organism evidence="5 6">
    <name type="scientific">Kingdonia uniflora</name>
    <dbReference type="NCBI Taxonomy" id="39325"/>
    <lineage>
        <taxon>Eukaryota</taxon>
        <taxon>Viridiplantae</taxon>
        <taxon>Streptophyta</taxon>
        <taxon>Embryophyta</taxon>
        <taxon>Tracheophyta</taxon>
        <taxon>Spermatophyta</taxon>
        <taxon>Magnoliopsida</taxon>
        <taxon>Ranunculales</taxon>
        <taxon>Circaeasteraceae</taxon>
        <taxon>Kingdonia</taxon>
    </lineage>
</organism>
<dbReference type="GO" id="GO:0051011">
    <property type="term" value="F:microtubule minus-end binding"/>
    <property type="evidence" value="ECO:0007669"/>
    <property type="project" value="TreeGrafter"/>
</dbReference>
<proteinExistence type="inferred from homology"/>
<dbReference type="GO" id="GO:0043015">
    <property type="term" value="F:gamma-tubulin binding"/>
    <property type="evidence" value="ECO:0007669"/>
    <property type="project" value="InterPro"/>
</dbReference>
<dbReference type="GO" id="GO:0005874">
    <property type="term" value="C:microtubule"/>
    <property type="evidence" value="ECO:0007669"/>
    <property type="project" value="UniProtKB-KW"/>
</dbReference>
<reference evidence="5 6" key="1">
    <citation type="journal article" date="2020" name="IScience">
        <title>Genome Sequencing of the Endangered Kingdonia uniflora (Circaeasteraceae, Ranunculales) Reveals Potential Mechanisms of Evolutionary Specialization.</title>
        <authorList>
            <person name="Sun Y."/>
            <person name="Deng T."/>
            <person name="Zhang A."/>
            <person name="Moore M.J."/>
            <person name="Landis J.B."/>
            <person name="Lin N."/>
            <person name="Zhang H."/>
            <person name="Zhang X."/>
            <person name="Huang J."/>
            <person name="Zhang X."/>
            <person name="Sun H."/>
            <person name="Wang H."/>
        </authorList>
    </citation>
    <scope>NUCLEOTIDE SEQUENCE [LARGE SCALE GENOMIC DNA]</scope>
    <source>
        <strain evidence="5">TB1705</strain>
        <tissue evidence="5">Leaf</tissue>
    </source>
</reference>
<evidence type="ECO:0000256" key="1">
    <source>
        <dbReference type="ARBA" id="ARBA00022490"/>
    </source>
</evidence>
<gene>
    <name evidence="5" type="ORF">GIB67_034204</name>
</gene>
<name>A0A7J7NS62_9MAGN</name>
<keyword evidence="3 4" id="KW-0206">Cytoskeleton</keyword>
<dbReference type="GO" id="GO:0000278">
    <property type="term" value="P:mitotic cell cycle"/>
    <property type="evidence" value="ECO:0007669"/>
    <property type="project" value="TreeGrafter"/>
</dbReference>
<comment type="caution">
    <text evidence="5">The sequence shown here is derived from an EMBL/GenBank/DDBJ whole genome shotgun (WGS) entry which is preliminary data.</text>
</comment>
<sequence length="262" mass="28882">MAANSNFSSLLQNLKLEDPWLSSKPWESIKSESGVISNPKSSNSDDSKQPLYKPSMISEVGLVSLVVNALQGVEFTLRSIEKMSEMFCNDPADRTKFRTPSLWNRSLSSCSLGKILKSIGRAGFIAFLVRRFVEHLRSSCSLVNQAFSVAMVRVLEGYVSAIDTVCSSVELRRSSKMVDGFGGGCLTNVANSEITLIEVYLHTKELRNHIEALGNICLLRNVSVAFSTSSSIEDLTAEAIKGFCDFPRGANLLTYLYTRLRS</sequence>
<evidence type="ECO:0000256" key="4">
    <source>
        <dbReference type="RuleBase" id="RU363050"/>
    </source>
</evidence>
<dbReference type="AlphaFoldDB" id="A0A7J7NS62"/>
<dbReference type="PANTHER" id="PTHR19302">
    <property type="entry name" value="GAMMA TUBULIN COMPLEX PROTEIN"/>
    <property type="match status" value="1"/>
</dbReference>